<organism evidence="10 11">
    <name type="scientific">Spirochaeta africana (strain ATCC 700263 / DSM 8902 / Z-7692)</name>
    <dbReference type="NCBI Taxonomy" id="889378"/>
    <lineage>
        <taxon>Bacteria</taxon>
        <taxon>Pseudomonadati</taxon>
        <taxon>Spirochaetota</taxon>
        <taxon>Spirochaetia</taxon>
        <taxon>Spirochaetales</taxon>
        <taxon>Spirochaetaceae</taxon>
        <taxon>Spirochaeta</taxon>
    </lineage>
</organism>
<evidence type="ECO:0000256" key="3">
    <source>
        <dbReference type="ARBA" id="ARBA00007985"/>
    </source>
</evidence>
<keyword evidence="6 8" id="KW-0057">Aromatic amino acid biosynthesis</keyword>
<dbReference type="STRING" id="889378.Spiaf_1264"/>
<name>H9UIJ6_SPIAZ</name>
<evidence type="ECO:0000256" key="8">
    <source>
        <dbReference type="PIRNR" id="PIRNR001361"/>
    </source>
</evidence>
<evidence type="ECO:0000256" key="4">
    <source>
        <dbReference type="ARBA" id="ARBA00022605"/>
    </source>
</evidence>
<dbReference type="eggNOG" id="COG0722">
    <property type="taxonomic scope" value="Bacteria"/>
</dbReference>
<keyword evidence="11" id="KW-1185">Reference proteome</keyword>
<dbReference type="GO" id="GO:0003849">
    <property type="term" value="F:3-deoxy-7-phosphoheptulonate synthase activity"/>
    <property type="evidence" value="ECO:0007669"/>
    <property type="project" value="UniProtKB-EC"/>
</dbReference>
<dbReference type="GO" id="GO:0042802">
    <property type="term" value="F:identical protein binding"/>
    <property type="evidence" value="ECO:0007669"/>
    <property type="project" value="UniProtKB-ARBA"/>
</dbReference>
<evidence type="ECO:0000313" key="10">
    <source>
        <dbReference type="EMBL" id="AFG37339.1"/>
    </source>
</evidence>
<dbReference type="SUPFAM" id="SSF51569">
    <property type="entry name" value="Aldolase"/>
    <property type="match status" value="1"/>
</dbReference>
<feature type="domain" description="DAHP synthetase I/KDSA" evidence="9">
    <location>
        <begin position="47"/>
        <end position="341"/>
    </location>
</feature>
<sequence length="370" mass="40328">MLAAMVRTENLRIAGMDKLVSPRELVAEYPLTETACDTVTRGRTEVERILSGQDDRMLAIVGPCSVHDPAAGLEYAERLAKIKDKVQDDIAVVMRVYFEKPRTKLGWRGLIIDPHLNGSYDIQEGLRQARAFLLQVNELGIPAGSEALDPIVPQYISDLLSWVSIGARTTESQTHREMASGLSMPVGFKNGTDGGIDAAVNAMASCFAPHSFIGIDEDGHTCVLRTTGNSAAHVILRGGRSGPNYHEEDVEDARAMLRTAGLPEAVVVDCSHGNSRKDHTRQSSVLESVVRQRVVGNTAIKGFMLESFLKAGNQPLSSPQELEYGLSITDKCIDIEATEELLCGAQEMLQVQRDPVVGKFHLPIRGRVQA</sequence>
<dbReference type="NCBIfam" id="TIGR00034">
    <property type="entry name" value="aroFGH"/>
    <property type="match status" value="1"/>
</dbReference>
<dbReference type="Proteomes" id="UP000007383">
    <property type="component" value="Chromosome"/>
</dbReference>
<dbReference type="NCBIfam" id="NF009395">
    <property type="entry name" value="PRK12755.1"/>
    <property type="match status" value="1"/>
</dbReference>
<reference evidence="11" key="1">
    <citation type="journal article" date="2013" name="Stand. Genomic Sci.">
        <title>Complete genome sequence of the halophilic bacterium Spirochaeta africana type strain (Z-7692(T)) from the alkaline Lake Magadi in the East African Rift.</title>
        <authorList>
            <person name="Liolos K."/>
            <person name="Abt B."/>
            <person name="Scheuner C."/>
            <person name="Teshima H."/>
            <person name="Held B."/>
            <person name="Lapidus A."/>
            <person name="Nolan M."/>
            <person name="Lucas S."/>
            <person name="Deshpande S."/>
            <person name="Cheng J.F."/>
            <person name="Tapia R."/>
            <person name="Goodwin L.A."/>
            <person name="Pitluck S."/>
            <person name="Pagani I."/>
            <person name="Ivanova N."/>
            <person name="Mavromatis K."/>
            <person name="Mikhailova N."/>
            <person name="Huntemann M."/>
            <person name="Pati A."/>
            <person name="Chen A."/>
            <person name="Palaniappan K."/>
            <person name="Land M."/>
            <person name="Rohde M."/>
            <person name="Tindall B.J."/>
            <person name="Detter J.C."/>
            <person name="Goker M."/>
            <person name="Bristow J."/>
            <person name="Eisen J.A."/>
            <person name="Markowitz V."/>
            <person name="Hugenholtz P."/>
            <person name="Woyke T."/>
            <person name="Klenk H.P."/>
            <person name="Kyrpides N.C."/>
        </authorList>
    </citation>
    <scope>NUCLEOTIDE SEQUENCE</scope>
    <source>
        <strain evidence="11">ATCC 700263 / DSM 8902 / Z-7692</strain>
    </source>
</reference>
<dbReference type="GO" id="GO:0008652">
    <property type="term" value="P:amino acid biosynthetic process"/>
    <property type="evidence" value="ECO:0007669"/>
    <property type="project" value="UniProtKB-KW"/>
</dbReference>
<dbReference type="GO" id="GO:0009073">
    <property type="term" value="P:aromatic amino acid family biosynthetic process"/>
    <property type="evidence" value="ECO:0007669"/>
    <property type="project" value="UniProtKB-KW"/>
</dbReference>
<evidence type="ECO:0000256" key="2">
    <source>
        <dbReference type="ARBA" id="ARBA00004688"/>
    </source>
</evidence>
<comment type="catalytic activity">
    <reaction evidence="7 8">
        <text>D-erythrose 4-phosphate + phosphoenolpyruvate + H2O = 7-phospho-2-dehydro-3-deoxy-D-arabino-heptonate + phosphate</text>
        <dbReference type="Rhea" id="RHEA:14717"/>
        <dbReference type="ChEBI" id="CHEBI:15377"/>
        <dbReference type="ChEBI" id="CHEBI:16897"/>
        <dbReference type="ChEBI" id="CHEBI:43474"/>
        <dbReference type="ChEBI" id="CHEBI:58394"/>
        <dbReference type="ChEBI" id="CHEBI:58702"/>
        <dbReference type="EC" id="2.5.1.54"/>
    </reaction>
</comment>
<dbReference type="EC" id="2.5.1.54" evidence="8"/>
<dbReference type="KEGG" id="sfc:Spiaf_1264"/>
<dbReference type="Pfam" id="PF00793">
    <property type="entry name" value="DAHP_synth_1"/>
    <property type="match status" value="1"/>
</dbReference>
<comment type="pathway">
    <text evidence="2 8">Metabolic intermediate biosynthesis; chorismate biosynthesis; chorismate from D-erythrose 4-phosphate and phosphoenolpyruvate: step 1/7.</text>
</comment>
<dbReference type="InterPro" id="IPR006219">
    <property type="entry name" value="DAHP_synth_1"/>
</dbReference>
<dbReference type="GO" id="GO:0009423">
    <property type="term" value="P:chorismate biosynthetic process"/>
    <property type="evidence" value="ECO:0007669"/>
    <property type="project" value="UniProtKB-UniPathway"/>
</dbReference>
<gene>
    <name evidence="10" type="ordered locus">Spiaf_1264</name>
</gene>
<evidence type="ECO:0000256" key="6">
    <source>
        <dbReference type="ARBA" id="ARBA00023141"/>
    </source>
</evidence>
<dbReference type="InterPro" id="IPR013785">
    <property type="entry name" value="Aldolase_TIM"/>
</dbReference>
<evidence type="ECO:0000313" key="11">
    <source>
        <dbReference type="Proteomes" id="UP000007383"/>
    </source>
</evidence>
<evidence type="ECO:0000256" key="5">
    <source>
        <dbReference type="ARBA" id="ARBA00022679"/>
    </source>
</evidence>
<evidence type="ECO:0000256" key="1">
    <source>
        <dbReference type="ARBA" id="ARBA00003726"/>
    </source>
</evidence>
<comment type="function">
    <text evidence="1 8">Stereospecific condensation of phosphoenolpyruvate (PEP) and D-erythrose-4-phosphate (E4P) giving rise to 3-deoxy-D-arabino-heptulosonate-7-phosphate (DAHP).</text>
</comment>
<dbReference type="HOGENOM" id="CLU_030903_0_1_12"/>
<dbReference type="PANTHER" id="PTHR21225">
    <property type="entry name" value="PHOSPHO-2-DEHYDRO-3-DEOXYHEPTONATE ALDOLASE DAHP SYNTHETASE"/>
    <property type="match status" value="1"/>
</dbReference>
<dbReference type="EMBL" id="CP003282">
    <property type="protein sequence ID" value="AFG37339.1"/>
    <property type="molecule type" value="Genomic_DNA"/>
</dbReference>
<protein>
    <recommendedName>
        <fullName evidence="8">Phospho-2-dehydro-3-deoxyheptonate aldolase</fullName>
        <ecNumber evidence="8">2.5.1.54</ecNumber>
    </recommendedName>
</protein>
<dbReference type="PIRSF" id="PIRSF001361">
    <property type="entry name" value="DAHP_synthase"/>
    <property type="match status" value="1"/>
</dbReference>
<dbReference type="GO" id="GO:0005737">
    <property type="term" value="C:cytoplasm"/>
    <property type="evidence" value="ECO:0007669"/>
    <property type="project" value="TreeGrafter"/>
</dbReference>
<dbReference type="Gene3D" id="3.20.20.70">
    <property type="entry name" value="Aldolase class I"/>
    <property type="match status" value="1"/>
</dbReference>
<keyword evidence="5 8" id="KW-0808">Transferase</keyword>
<evidence type="ECO:0000259" key="9">
    <source>
        <dbReference type="Pfam" id="PF00793"/>
    </source>
</evidence>
<keyword evidence="4 8" id="KW-0028">Amino-acid biosynthesis</keyword>
<comment type="similarity">
    <text evidence="3 8">Belongs to the class-I DAHP synthase family.</text>
</comment>
<dbReference type="InterPro" id="IPR006218">
    <property type="entry name" value="DAHP1/KDSA"/>
</dbReference>
<dbReference type="UniPathway" id="UPA00053">
    <property type="reaction ID" value="UER00084"/>
</dbReference>
<dbReference type="AlphaFoldDB" id="H9UIJ6"/>
<proteinExistence type="inferred from homology"/>
<evidence type="ECO:0000256" key="7">
    <source>
        <dbReference type="ARBA" id="ARBA00047508"/>
    </source>
</evidence>
<dbReference type="FunFam" id="3.20.20.70:FF:000005">
    <property type="entry name" value="Phospho-2-dehydro-3-deoxyheptonate aldolase"/>
    <property type="match status" value="1"/>
</dbReference>
<accession>H9UIJ6</accession>
<dbReference type="PANTHER" id="PTHR21225:SF12">
    <property type="entry name" value="PHOSPHO-2-DEHYDRO-3-DEOXYHEPTONATE ALDOLASE, TYROSINE-INHIBITED"/>
    <property type="match status" value="1"/>
</dbReference>
<dbReference type="PATRIC" id="fig|889378.3.peg.1268"/>